<dbReference type="InterPro" id="IPR005322">
    <property type="entry name" value="Peptidase_C69"/>
</dbReference>
<organism evidence="7 8">
    <name type="scientific">Weissella ceti</name>
    <dbReference type="NCBI Taxonomy" id="759620"/>
    <lineage>
        <taxon>Bacteria</taxon>
        <taxon>Bacillati</taxon>
        <taxon>Bacillota</taxon>
        <taxon>Bacilli</taxon>
        <taxon>Lactobacillales</taxon>
        <taxon>Lactobacillaceae</taxon>
        <taxon>Weissella</taxon>
    </lineage>
</organism>
<dbReference type="Proteomes" id="UP000029079">
    <property type="component" value="Chromosome"/>
</dbReference>
<dbReference type="KEGG" id="wce:WS08_0538"/>
<dbReference type="RefSeq" id="WP_009765363.1">
    <property type="nucleotide sequence ID" value="NZ_CP009223.1"/>
</dbReference>
<comment type="similarity">
    <text evidence="2 6">Belongs to the peptidase C69 family.</text>
</comment>
<sequence length="476" mass="53972">MNVDDYKQHKKTCTTLLVGKEISVDGSTLIARNEDGGEQPNPQKFVVIPEYTSKTEYVSKLNNVRIPLSGKALRHTATPDADDSFGIWEAAGINSENVAMTATETSTTNEKILMLDPLVPDGIGETDITAIVLPYINTAREGVLRLGELLERHGTYESNGLAFSDENEIWYMETIGGHHWVAMKIPNNAVVIAPNQFNIDWFNFNSKNSLYSNDMISFIQENQLASIPKSGLLNLRPIFGSDTDKDRVYNTPRTWFGQAYFLGHDVLANRTDDSQRMDLPFLIYPEQKVSVQDVKYVLSSYYQDTKYNPYLHPHDLPKYRPIGINRNQETHILQIRNNVPKMIAGVHWLAYGPNTFNALTPFYANVDITPESFSNTTEQYDSTNSYWLNRTVAIIGDQNFDLYKDMVQDFENNIFQKNLALQQDTDKAVISGIDPINLSHKNEEMAHNYMNATNQLLGKMINLGTANMTLRFPLDD</sequence>
<gene>
    <name evidence="7" type="ORF">WS74_0539</name>
</gene>
<evidence type="ECO:0000313" key="7">
    <source>
        <dbReference type="EMBL" id="AIM62791.1"/>
    </source>
</evidence>
<evidence type="ECO:0000313" key="8">
    <source>
        <dbReference type="Proteomes" id="UP000029079"/>
    </source>
</evidence>
<dbReference type="NCBIfam" id="NF033678">
    <property type="entry name" value="C69_fam_dipept"/>
    <property type="match status" value="1"/>
</dbReference>
<keyword evidence="8" id="KW-1185">Reference proteome</keyword>
<evidence type="ECO:0000256" key="4">
    <source>
        <dbReference type="ARBA" id="ARBA00022801"/>
    </source>
</evidence>
<evidence type="ECO:0000256" key="2">
    <source>
        <dbReference type="ARBA" id="ARBA00007225"/>
    </source>
</evidence>
<keyword evidence="5 6" id="KW-0224">Dipeptidase</keyword>
<evidence type="ECO:0000256" key="5">
    <source>
        <dbReference type="ARBA" id="ARBA00022997"/>
    </source>
</evidence>
<comment type="catalytic activity">
    <reaction evidence="1">
        <text>an L-aminoacyl-L-amino acid + H2O = 2 an L-alpha-amino acid</text>
        <dbReference type="Rhea" id="RHEA:48940"/>
        <dbReference type="ChEBI" id="CHEBI:15377"/>
        <dbReference type="ChEBI" id="CHEBI:59869"/>
        <dbReference type="ChEBI" id="CHEBI:77460"/>
        <dbReference type="EC" id="3.4.13.19"/>
    </reaction>
</comment>
<dbReference type="GO" id="GO:0006508">
    <property type="term" value="P:proteolysis"/>
    <property type="evidence" value="ECO:0007669"/>
    <property type="project" value="UniProtKB-KW"/>
</dbReference>
<proteinExistence type="inferred from homology"/>
<evidence type="ECO:0000256" key="1">
    <source>
        <dbReference type="ARBA" id="ARBA00001670"/>
    </source>
</evidence>
<reference evidence="8" key="2">
    <citation type="submission" date="2014-08" db="EMBL/GenBank/DDBJ databases">
        <title>Complete genome of Weissella ceti strain WS74 isolated from diseased rainbow trout in Brazil.</title>
        <authorList>
            <person name="Figueiredo H.C.P."/>
            <person name="Leal C.A.G."/>
            <person name="Pereira F.L."/>
            <person name="Soares S.C."/>
            <person name="Dorella F.A."/>
            <person name="Carvalho A.F."/>
            <person name="Azevedo V.A.C."/>
        </authorList>
    </citation>
    <scope>NUCLEOTIDE SEQUENCE [LARGE SCALE GENOMIC DNA]</scope>
    <source>
        <strain evidence="8">WS74</strain>
    </source>
</reference>
<evidence type="ECO:0000256" key="6">
    <source>
        <dbReference type="RuleBase" id="RU364089"/>
    </source>
</evidence>
<dbReference type="AlphaFoldDB" id="A0A075U5T0"/>
<dbReference type="EMBL" id="CP009223">
    <property type="protein sequence ID" value="AIM62791.1"/>
    <property type="molecule type" value="Genomic_DNA"/>
</dbReference>
<dbReference type="PATRIC" id="fig|759620.7.peg.525"/>
<evidence type="ECO:0000256" key="3">
    <source>
        <dbReference type="ARBA" id="ARBA00022670"/>
    </source>
</evidence>
<protein>
    <recommendedName>
        <fullName evidence="6">Dipeptidase</fullName>
        <ecNumber evidence="6">3.4.-.-</ecNumber>
    </recommendedName>
</protein>
<name>A0A075U5T0_9LACO</name>
<dbReference type="GO" id="GO:0070004">
    <property type="term" value="F:cysteine-type exopeptidase activity"/>
    <property type="evidence" value="ECO:0007669"/>
    <property type="project" value="InterPro"/>
</dbReference>
<dbReference type="EC" id="3.4.-.-" evidence="6"/>
<accession>A0A075U5T0</accession>
<dbReference type="PANTHER" id="PTHR12994">
    <property type="entry name" value="SECERNIN"/>
    <property type="match status" value="1"/>
</dbReference>
<dbReference type="Pfam" id="PF03577">
    <property type="entry name" value="Peptidase_C69"/>
    <property type="match status" value="1"/>
</dbReference>
<dbReference type="GO" id="GO:0016805">
    <property type="term" value="F:dipeptidase activity"/>
    <property type="evidence" value="ECO:0007669"/>
    <property type="project" value="UniProtKB-KW"/>
</dbReference>
<keyword evidence="4 6" id="KW-0378">Hydrolase</keyword>
<dbReference type="PANTHER" id="PTHR12994:SF17">
    <property type="entry name" value="LD30995P"/>
    <property type="match status" value="1"/>
</dbReference>
<dbReference type="Gene3D" id="3.60.60.10">
    <property type="entry name" value="Penicillin V Acylase, Chain A"/>
    <property type="match status" value="1"/>
</dbReference>
<dbReference type="KEGG" id="wct:WS74_0539"/>
<keyword evidence="3 6" id="KW-0645">Protease</keyword>
<dbReference type="OrthoDB" id="9764088at2"/>
<reference evidence="7 8" key="1">
    <citation type="journal article" date="2014" name="Genome Announc.">
        <title>Complete Genome Sequences of Fish Pathogenic Weissella ceti Strains WS74 and WS105.</title>
        <authorList>
            <person name="Figueiredo H.C."/>
            <person name="Leal C.A."/>
            <person name="Dorella F.A."/>
            <person name="Carvalho A.F."/>
            <person name="Soares S.C."/>
            <person name="Pereira F.L."/>
            <person name="Azevedo V.A."/>
        </authorList>
    </citation>
    <scope>NUCLEOTIDE SEQUENCE [LARGE SCALE GENOMIC DNA]</scope>
    <source>
        <strain evidence="7 8">WS74</strain>
    </source>
</reference>
<dbReference type="KEGG" id="wci:WS105_0536"/>
<dbReference type="InterPro" id="IPR047804">
    <property type="entry name" value="C69_dipept_A-like"/>
</dbReference>